<dbReference type="Gramene" id="PRQ22886">
    <property type="protein sequence ID" value="PRQ22886"/>
    <property type="gene ID" value="RchiOBHm_Chr6g0255141"/>
</dbReference>
<dbReference type="EMBL" id="PDCK01000042">
    <property type="protein sequence ID" value="PRQ35843.1"/>
    <property type="molecule type" value="Genomic_DNA"/>
</dbReference>
<dbReference type="AlphaFoldDB" id="A0A2P6PLU8"/>
<proteinExistence type="predicted"/>
<protein>
    <submittedName>
        <fullName evidence="1">Uncharacterized protein</fullName>
    </submittedName>
</protein>
<comment type="caution">
    <text evidence="1">The sequence shown here is derived from an EMBL/GenBank/DDBJ whole genome shotgun (WGS) entry which is preliminary data.</text>
</comment>
<reference evidence="1 3" key="1">
    <citation type="journal article" date="2018" name="Nat. Genet.">
        <title>The Rosa genome provides new insights in the design of modern roses.</title>
        <authorList>
            <person name="Bendahmane M."/>
        </authorList>
    </citation>
    <scope>NUCLEOTIDE SEQUENCE [LARGE SCALE GENOMIC DNA]</scope>
    <source>
        <strain evidence="3">cv. Old Blush</strain>
    </source>
</reference>
<dbReference type="EMBL" id="PDCK01000044">
    <property type="protein sequence ID" value="PRQ22886.1"/>
    <property type="molecule type" value="Genomic_DNA"/>
</dbReference>
<dbReference type="Gramene" id="PRQ35843">
    <property type="protein sequence ID" value="PRQ35843"/>
    <property type="gene ID" value="RchiOBHm_Chr4g0384891"/>
</dbReference>
<accession>A0A2P6PLU8</accession>
<evidence type="ECO:0000313" key="2">
    <source>
        <dbReference type="EMBL" id="PRQ35843.1"/>
    </source>
</evidence>
<name>A0A2P6PLU8_ROSCH</name>
<evidence type="ECO:0000313" key="3">
    <source>
        <dbReference type="Proteomes" id="UP000238479"/>
    </source>
</evidence>
<dbReference type="Proteomes" id="UP000238479">
    <property type="component" value="Chromosome 4"/>
</dbReference>
<dbReference type="Proteomes" id="UP000238479">
    <property type="component" value="Chromosome 6"/>
</dbReference>
<organism evidence="1 3">
    <name type="scientific">Rosa chinensis</name>
    <name type="common">China rose</name>
    <dbReference type="NCBI Taxonomy" id="74649"/>
    <lineage>
        <taxon>Eukaryota</taxon>
        <taxon>Viridiplantae</taxon>
        <taxon>Streptophyta</taxon>
        <taxon>Embryophyta</taxon>
        <taxon>Tracheophyta</taxon>
        <taxon>Spermatophyta</taxon>
        <taxon>Magnoliopsida</taxon>
        <taxon>eudicotyledons</taxon>
        <taxon>Gunneridae</taxon>
        <taxon>Pentapetalae</taxon>
        <taxon>rosids</taxon>
        <taxon>fabids</taxon>
        <taxon>Rosales</taxon>
        <taxon>Rosaceae</taxon>
        <taxon>Rosoideae</taxon>
        <taxon>Rosoideae incertae sedis</taxon>
        <taxon>Rosa</taxon>
    </lineage>
</organism>
<evidence type="ECO:0000313" key="1">
    <source>
        <dbReference type="EMBL" id="PRQ22886.1"/>
    </source>
</evidence>
<keyword evidence="3" id="KW-1185">Reference proteome</keyword>
<gene>
    <name evidence="2" type="ORF">RchiOBHm_Chr4g0384891</name>
    <name evidence="1" type="ORF">RchiOBHm_Chr6g0255141</name>
</gene>
<sequence>MYTRQHNYCVVDCPCHPIQLHHGLSTSAQQINSLFPLHILFSDSWRAEDTEQLWKEVEDLVLYLLMGNKYEDKKIQRPKLSQHLFK</sequence>